<evidence type="ECO:0000256" key="15">
    <source>
        <dbReference type="HAMAP-Rule" id="MF_03176"/>
    </source>
</evidence>
<keyword evidence="10 15" id="KW-0233">DNA recombination</keyword>
<reference evidence="18" key="1">
    <citation type="submission" date="2018-06" db="EMBL/GenBank/DDBJ databases">
        <authorList>
            <person name="Guldener U."/>
        </authorList>
    </citation>
    <scope>NUCLEOTIDE SEQUENCE [LARGE SCALE GENOMIC DNA]</scope>
    <source>
        <strain evidence="18">UTAD17</strain>
    </source>
</reference>
<dbReference type="GO" id="GO:0005730">
    <property type="term" value="C:nucleolus"/>
    <property type="evidence" value="ECO:0007669"/>
    <property type="project" value="UniProtKB-SubCell"/>
</dbReference>
<evidence type="ECO:0000256" key="1">
    <source>
        <dbReference type="ARBA" id="ARBA00001946"/>
    </source>
</evidence>
<dbReference type="CDD" id="cd18809">
    <property type="entry name" value="SF1_C_RecD"/>
    <property type="match status" value="1"/>
</dbReference>
<feature type="DNA-binding region" evidence="15">
    <location>
        <begin position="728"/>
        <end position="747"/>
    </location>
</feature>
<dbReference type="HAMAP" id="MF_03176">
    <property type="entry name" value="PIF1"/>
    <property type="match status" value="1"/>
</dbReference>
<dbReference type="InterPro" id="IPR049163">
    <property type="entry name" value="Pif1-like_2B_dom"/>
</dbReference>
<protein>
    <recommendedName>
        <fullName evidence="15">ATP-dependent DNA helicase PIF1</fullName>
        <ecNumber evidence="15">5.6.2.3</ecNumber>
    </recommendedName>
    <alternativeName>
        <fullName evidence="15">DNA 5'-3' helicase PIF1</fullName>
    </alternativeName>
    <alternativeName>
        <fullName evidence="15">DNA repair and recombination helicase PIF1</fullName>
    </alternativeName>
</protein>
<keyword evidence="18" id="KW-1185">Reference proteome</keyword>
<gene>
    <name evidence="15" type="primary">PIF1</name>
    <name evidence="17" type="ORF">SCODWIG_03370</name>
</gene>
<keyword evidence="5 15" id="KW-0378">Hydrolase</keyword>
<evidence type="ECO:0000256" key="9">
    <source>
        <dbReference type="ARBA" id="ARBA00023128"/>
    </source>
</evidence>
<evidence type="ECO:0000256" key="7">
    <source>
        <dbReference type="ARBA" id="ARBA00022840"/>
    </source>
</evidence>
<feature type="domain" description="AAA+ ATPase" evidence="16">
    <location>
        <begin position="239"/>
        <end position="539"/>
    </location>
</feature>
<comment type="subunit">
    <text evidence="15">Monomer.</text>
</comment>
<dbReference type="SUPFAM" id="SSF52540">
    <property type="entry name" value="P-loop containing nucleoside triphosphate hydrolases"/>
    <property type="match status" value="2"/>
</dbReference>
<comment type="subcellular location">
    <subcellularLocation>
        <location evidence="2">Nucleus</location>
        <location evidence="2">Nucleolus</location>
    </subcellularLocation>
    <subcellularLocation>
        <location evidence="15">Nucleus</location>
    </subcellularLocation>
    <subcellularLocation>
        <location evidence="15">Mitochondrion</location>
    </subcellularLocation>
</comment>
<dbReference type="GO" id="GO:0043139">
    <property type="term" value="F:5'-3' DNA helicase activity"/>
    <property type="evidence" value="ECO:0007669"/>
    <property type="project" value="UniProtKB-UniRule"/>
</dbReference>
<dbReference type="CDD" id="cd18037">
    <property type="entry name" value="DEXSc_Pif1_like"/>
    <property type="match status" value="1"/>
</dbReference>
<dbReference type="InterPro" id="IPR051055">
    <property type="entry name" value="PIF1_helicase"/>
</dbReference>
<evidence type="ECO:0000256" key="6">
    <source>
        <dbReference type="ARBA" id="ARBA00022806"/>
    </source>
</evidence>
<dbReference type="GO" id="GO:0000723">
    <property type="term" value="P:telomere maintenance"/>
    <property type="evidence" value="ECO:0007669"/>
    <property type="project" value="InterPro"/>
</dbReference>
<evidence type="ECO:0000256" key="14">
    <source>
        <dbReference type="ARBA" id="ARBA00048954"/>
    </source>
</evidence>
<dbReference type="GO" id="GO:0003697">
    <property type="term" value="F:single-stranded DNA binding"/>
    <property type="evidence" value="ECO:0007669"/>
    <property type="project" value="UniProtKB-ARBA"/>
</dbReference>
<dbReference type="Gene3D" id="3.40.50.300">
    <property type="entry name" value="P-loop containing nucleotide triphosphate hydrolases"/>
    <property type="match status" value="1"/>
</dbReference>
<comment type="cofactor">
    <cofactor evidence="1 15">
        <name>Mg(2+)</name>
        <dbReference type="ChEBI" id="CHEBI:18420"/>
    </cofactor>
</comment>
<dbReference type="PANTHER" id="PTHR47642">
    <property type="entry name" value="ATP-DEPENDENT DNA HELICASE"/>
    <property type="match status" value="1"/>
</dbReference>
<dbReference type="Proteomes" id="UP000262825">
    <property type="component" value="Unassembled WGS sequence"/>
</dbReference>
<feature type="binding site" evidence="15">
    <location>
        <begin position="247"/>
        <end position="254"/>
    </location>
    <ligand>
        <name>ATP</name>
        <dbReference type="ChEBI" id="CHEBI:30616"/>
    </ligand>
</feature>
<evidence type="ECO:0000256" key="10">
    <source>
        <dbReference type="ARBA" id="ARBA00023172"/>
    </source>
</evidence>
<evidence type="ECO:0000256" key="12">
    <source>
        <dbReference type="ARBA" id="ARBA00023235"/>
    </source>
</evidence>
<dbReference type="Pfam" id="PF05970">
    <property type="entry name" value="PIF1"/>
    <property type="match status" value="1"/>
</dbReference>
<keyword evidence="13 15" id="KW-0539">Nucleus</keyword>
<keyword evidence="9 15" id="KW-0496">Mitochondrion</keyword>
<dbReference type="InterPro" id="IPR048293">
    <property type="entry name" value="PIF1_RRM3_pfh1"/>
</dbReference>
<dbReference type="InterPro" id="IPR003593">
    <property type="entry name" value="AAA+_ATPase"/>
</dbReference>
<keyword evidence="7 15" id="KW-0067">ATP-binding</keyword>
<proteinExistence type="inferred from homology"/>
<evidence type="ECO:0000313" key="17">
    <source>
        <dbReference type="EMBL" id="SSD61609.1"/>
    </source>
</evidence>
<keyword evidence="4 15" id="KW-0227">DNA damage</keyword>
<evidence type="ECO:0000256" key="5">
    <source>
        <dbReference type="ARBA" id="ARBA00022801"/>
    </source>
</evidence>
<evidence type="ECO:0000256" key="4">
    <source>
        <dbReference type="ARBA" id="ARBA00022763"/>
    </source>
</evidence>
<dbReference type="Pfam" id="PF21530">
    <property type="entry name" value="Pif1_2B_dom"/>
    <property type="match status" value="1"/>
</dbReference>
<keyword evidence="6 15" id="KW-0347">Helicase</keyword>
<dbReference type="VEuPathDB" id="FungiDB:SCODWIG_03370"/>
<evidence type="ECO:0000259" key="16">
    <source>
        <dbReference type="SMART" id="SM00382"/>
    </source>
</evidence>
<evidence type="ECO:0000256" key="2">
    <source>
        <dbReference type="ARBA" id="ARBA00004604"/>
    </source>
</evidence>
<keyword evidence="3 15" id="KW-0547">Nucleotide-binding</keyword>
<evidence type="ECO:0000256" key="13">
    <source>
        <dbReference type="ARBA" id="ARBA00023242"/>
    </source>
</evidence>
<comment type="similarity">
    <text evidence="15">Belongs to the helicase family. PIF1 subfamily.</text>
</comment>
<dbReference type="GO" id="GO:0006281">
    <property type="term" value="P:DNA repair"/>
    <property type="evidence" value="ECO:0007669"/>
    <property type="project" value="UniProtKB-UniRule"/>
</dbReference>
<dbReference type="GO" id="GO:0006310">
    <property type="term" value="P:DNA recombination"/>
    <property type="evidence" value="ECO:0007669"/>
    <property type="project" value="UniProtKB-UniRule"/>
</dbReference>
<evidence type="ECO:0000256" key="3">
    <source>
        <dbReference type="ARBA" id="ARBA00022741"/>
    </source>
</evidence>
<organism evidence="17 18">
    <name type="scientific">Saccharomycodes ludwigii</name>
    <dbReference type="NCBI Taxonomy" id="36035"/>
    <lineage>
        <taxon>Eukaryota</taxon>
        <taxon>Fungi</taxon>
        <taxon>Dikarya</taxon>
        <taxon>Ascomycota</taxon>
        <taxon>Saccharomycotina</taxon>
        <taxon>Saccharomycetes</taxon>
        <taxon>Saccharomycodales</taxon>
        <taxon>Saccharomycodaceae</taxon>
        <taxon>Saccharomycodes</taxon>
    </lineage>
</organism>
<evidence type="ECO:0000256" key="8">
    <source>
        <dbReference type="ARBA" id="ARBA00023125"/>
    </source>
</evidence>
<keyword evidence="12 15" id="KW-0413">Isomerase</keyword>
<dbReference type="InterPro" id="IPR027417">
    <property type="entry name" value="P-loop_NTPase"/>
</dbReference>
<name>A0A376BAK2_9ASCO</name>
<evidence type="ECO:0000256" key="11">
    <source>
        <dbReference type="ARBA" id="ARBA00023204"/>
    </source>
</evidence>
<comment type="catalytic activity">
    <reaction evidence="14 15">
        <text>ATP + H2O = ADP + phosphate + H(+)</text>
        <dbReference type="Rhea" id="RHEA:13065"/>
        <dbReference type="ChEBI" id="CHEBI:15377"/>
        <dbReference type="ChEBI" id="CHEBI:15378"/>
        <dbReference type="ChEBI" id="CHEBI:30616"/>
        <dbReference type="ChEBI" id="CHEBI:43474"/>
        <dbReference type="ChEBI" id="CHEBI:456216"/>
        <dbReference type="EC" id="5.6.2.3"/>
    </reaction>
</comment>
<dbReference type="GO" id="GO:0016887">
    <property type="term" value="F:ATP hydrolysis activity"/>
    <property type="evidence" value="ECO:0007669"/>
    <property type="project" value="RHEA"/>
</dbReference>
<comment type="function">
    <text evidence="15">DNA-dependent ATPase and 5'-3' DNA helicase required for the maintenance of both mitochondrial and nuclear genome stability.</text>
</comment>
<dbReference type="AlphaFoldDB" id="A0A376BAK2"/>
<accession>A0A376BAK2</accession>
<evidence type="ECO:0000313" key="18">
    <source>
        <dbReference type="Proteomes" id="UP000262825"/>
    </source>
</evidence>
<dbReference type="SMART" id="SM00382">
    <property type="entry name" value="AAA"/>
    <property type="match status" value="1"/>
</dbReference>
<dbReference type="GO" id="GO:0005739">
    <property type="term" value="C:mitochondrion"/>
    <property type="evidence" value="ECO:0007669"/>
    <property type="project" value="UniProtKB-SubCell"/>
</dbReference>
<sequence length="818" mass="92350">MSKRYYELESETVIYSSNNKYQKLSKDDIAWLSDDSDCEVVLNPQISSITKTTKVQPITANVQKPLIKLDQSVNTVIQSDNSTSITKIPQKVLSTPNPKNITKNKNASITHINESIRSKRNISIISDATKIKPPSIDKDIENSIQLDKETAQVLPIRNFNETSPFFENTKNDSKSKEKMNNAQLLFLTQRPNTLMALNDHQKIIEPSIQQIAGSSIVRKKVKSHLLSEEQRQVIELAKRGYNIFYTGSAGTGKSVLLRALIKELRECNGTVAVTASTGLAACNIGGITLHSFAGIGLGNGSDVQLFRKVRRNRKNTERWKETDVLIVDEISMIAGDLLDKLDYVARHVRKRYNEPFGGIQVIFCGDFFQLPPVNKPKDRNQIQDVKFAFESKAWEETINITITLQKVFRQKGDMKFITMLNEIRLGTVSRDTELELKKLVKPLLFDDGIMPAELFPTRNEVDNANNNKLRELPGHKHVFNAIDGGTTTDPKLRENLLFNFLAPKTLELKIGAQVMMIKNIDSTLVNGSLGKVVDFLDSETYMFYQSMKEDELNTQELTGVETYLDAKVEKEGQHVDTSLHGGDIKDPDDTKANFKKGTGSLIKEFKNDKSTEANVQLGDYIFAFLPKASSNPEIDKNLQRKKELLNKLHTSSNKRKLPLVNFVLADGTYRTVLVEPEAWVIEDEHEKPIVSRVQLPLMLAWALSIHKSQGQTLSRCKVDLRKIFEKGQAYVALSRAVSREGLQVLNFNKSKVQAHRKVVEFYKTLSSAKDAKERYASKGFQSKLPFLKKELKSSSPTPYEDAKTNHIDISDLLLKKRS</sequence>
<dbReference type="EC" id="5.6.2.3" evidence="15"/>
<keyword evidence="8 15" id="KW-0238">DNA-binding</keyword>
<keyword evidence="11 15" id="KW-0234">DNA repair</keyword>
<dbReference type="FunFam" id="3.40.50.300:FF:001226">
    <property type="entry name" value="ATP-dependent DNA helicase PIF1"/>
    <property type="match status" value="1"/>
</dbReference>
<dbReference type="EMBL" id="UFAJ01000787">
    <property type="protein sequence ID" value="SSD61609.1"/>
    <property type="molecule type" value="Genomic_DNA"/>
</dbReference>
<dbReference type="PANTHER" id="PTHR47642:SF5">
    <property type="entry name" value="ATP-DEPENDENT DNA HELICASE"/>
    <property type="match status" value="1"/>
</dbReference>
<dbReference type="GO" id="GO:0005524">
    <property type="term" value="F:ATP binding"/>
    <property type="evidence" value="ECO:0007669"/>
    <property type="project" value="UniProtKB-UniRule"/>
</dbReference>
<dbReference type="InterPro" id="IPR010285">
    <property type="entry name" value="DNA_helicase_pif1-like_DEAD"/>
</dbReference>